<dbReference type="SMR" id="A0A194WBH8"/>
<name>A0A194WBH8_CYTMA</name>
<feature type="compositionally biased region" description="Basic and acidic residues" evidence="2">
    <location>
        <begin position="1015"/>
        <end position="1024"/>
    </location>
</feature>
<accession>A0A194WBH8</accession>
<dbReference type="Gene3D" id="3.40.50.300">
    <property type="entry name" value="P-loop containing nucleotide triphosphate hydrolases"/>
    <property type="match status" value="1"/>
</dbReference>
<dbReference type="InterPro" id="IPR056884">
    <property type="entry name" value="NPHP3-like_N"/>
</dbReference>
<dbReference type="PANTHER" id="PTHR10039">
    <property type="entry name" value="AMELOGENIN"/>
    <property type="match status" value="1"/>
</dbReference>
<dbReference type="SUPFAM" id="SSF48403">
    <property type="entry name" value="Ankyrin repeat"/>
    <property type="match status" value="1"/>
</dbReference>
<feature type="region of interest" description="Disordered" evidence="2">
    <location>
        <begin position="1012"/>
        <end position="1039"/>
    </location>
</feature>
<dbReference type="PANTHER" id="PTHR10039:SF16">
    <property type="entry name" value="GPI INOSITOL-DEACYLASE"/>
    <property type="match status" value="1"/>
</dbReference>
<dbReference type="SUPFAM" id="SSF52540">
    <property type="entry name" value="P-loop containing nucleoside triphosphate hydrolases"/>
    <property type="match status" value="1"/>
</dbReference>
<feature type="compositionally biased region" description="Acidic residues" evidence="2">
    <location>
        <begin position="1025"/>
        <end position="1034"/>
    </location>
</feature>
<evidence type="ECO:0000259" key="3">
    <source>
        <dbReference type="PROSITE" id="PS50837"/>
    </source>
</evidence>
<sequence>MVLDPVLLSLMEALAGKCASIIKAVSDYVRDVRHAPDIISRIHGQVNIWELQLGSLRLLAERDELNGNAMAVLQSNDVLGEAQECLTRLEQLLEKAPRPREQLGVPLQDFWKRARWPATSQDRANELLQRLEIQRGQIQLALETSNTVTLTETAIDTRAIHEEIKQLCSVQEQQEILSWIEPSFPKNSDPETLQNEKSSLQEKNTCDWMVKSAWWQDWLEGGPSSPNGCWRFLWIHGLPGSGKTILASYLIDQVGRHCTSKGYSYYYCFHDHNRDETTSLLRWVIRDLTMQLGRCIQENYISKELYSMWEEKRPTVDSLLHCLKVLTWEFFTRFSKRVYIVVDGVDESKMPRVKLLQVLTDIGTNPAFKHVSLLITSRDYPDIRNAISKLPPQAMPIRREVHNSLKPAQPSQQPALTLSHQEVVLPLRGRPSYSPYEPTDRSVSPGLDAEPSQVLNGRFEGMDFEDSVLPSFYMRQNYDSPAGSTKQKRQASGNQEARAPSPQKRKISPGGSYVDVGLRVTPCSILSMSNQFVKEAIETFIQEQLNSSERFLGWPRPEFIERMKIELAAKAGGMFRTVSCHLDMIERLDLTDEASILKEINDMPMMVFEMYEKIVVDGMSLLEAGDRNRHNREFARTALALISSDTSDIPDAGVLVEAARLHVPQWYAQDYNFKKLERLLGCLAKVTRLKRKTPSLYRRDDEISTGAGLHRKRFSLAHYTVKEYLYHKKTAEGPAREFALSSEKNRILELTVVFYGLRNYSTSDPPKRNPTRFDEYCLKMTEKALGERPSVVLKEKDIWTAVLACLEWNAAHQNAIRNKATRDAFPKWAMLAAAFEEGYTPKYRETCVLVSLLLLRWHQLAHVYLGTLTVEEKENVWSDDFSLREYDCKTVLQMAVSRRSTQFLDVFVRAGATFQDEPDILYRALEDPYGNDETCNGRTTGKILKILLDRGAKPNPKGYKFTPLQLATRHFDSFWVNRLLCSGADPNAVGDPQGISPPGFESDRSWHKKTPMEICQDKSVKPEWEQDEDDDGEMDNSRRRVQELLSHFQDNSHKGHTIVELLDED</sequence>
<dbReference type="InterPro" id="IPR027417">
    <property type="entry name" value="P-loop_NTPase"/>
</dbReference>
<proteinExistence type="predicted"/>
<protein>
    <submittedName>
        <fullName evidence="4">Vegetative incompatibility protein HET-E-1</fullName>
    </submittedName>
</protein>
<feature type="compositionally biased region" description="Polar residues" evidence="2">
    <location>
        <begin position="477"/>
        <end position="495"/>
    </location>
</feature>
<feature type="region of interest" description="Disordered" evidence="2">
    <location>
        <begin position="475"/>
        <end position="511"/>
    </location>
</feature>
<gene>
    <name evidence="4" type="ORF">VM1G_09587</name>
</gene>
<dbReference type="InterPro" id="IPR036770">
    <property type="entry name" value="Ankyrin_rpt-contain_sf"/>
</dbReference>
<evidence type="ECO:0000256" key="2">
    <source>
        <dbReference type="SAM" id="MobiDB-lite"/>
    </source>
</evidence>
<feature type="region of interest" description="Disordered" evidence="2">
    <location>
        <begin position="1046"/>
        <end position="1065"/>
    </location>
</feature>
<dbReference type="PROSITE" id="PS50837">
    <property type="entry name" value="NACHT"/>
    <property type="match status" value="1"/>
</dbReference>
<dbReference type="AlphaFoldDB" id="A0A194WBH8"/>
<feature type="domain" description="NACHT" evidence="3">
    <location>
        <begin position="231"/>
        <end position="378"/>
    </location>
</feature>
<dbReference type="OrthoDB" id="194358at2759"/>
<keyword evidence="5" id="KW-1185">Reference proteome</keyword>
<dbReference type="EMBL" id="CM003108">
    <property type="protein sequence ID" value="KUI73766.1"/>
    <property type="molecule type" value="Genomic_DNA"/>
</dbReference>
<evidence type="ECO:0000313" key="4">
    <source>
        <dbReference type="EMBL" id="KUI73766.1"/>
    </source>
</evidence>
<evidence type="ECO:0000313" key="5">
    <source>
        <dbReference type="Proteomes" id="UP000078559"/>
    </source>
</evidence>
<dbReference type="Pfam" id="PF24883">
    <property type="entry name" value="NPHP3_N"/>
    <property type="match status" value="1"/>
</dbReference>
<dbReference type="Gene3D" id="1.25.40.20">
    <property type="entry name" value="Ankyrin repeat-containing domain"/>
    <property type="match status" value="1"/>
</dbReference>
<reference evidence="4" key="1">
    <citation type="submission" date="2014-12" db="EMBL/GenBank/DDBJ databases">
        <title>Genome Sequence of Valsa Canker Pathogens Uncovers a Specific Adaption of Colonization on Woody Bark.</title>
        <authorList>
            <person name="Yin Z."/>
            <person name="Liu H."/>
            <person name="Gao X."/>
            <person name="Li Z."/>
            <person name="Song N."/>
            <person name="Ke X."/>
            <person name="Dai Q."/>
            <person name="Wu Y."/>
            <person name="Sun Y."/>
            <person name="Xu J.-R."/>
            <person name="Kang Z.K."/>
            <person name="Wang L."/>
            <person name="Huang L."/>
        </authorList>
    </citation>
    <scope>NUCLEOTIDE SEQUENCE [LARGE SCALE GENOMIC DNA]</scope>
    <source>
        <strain evidence="4">03-8</strain>
    </source>
</reference>
<evidence type="ECO:0000256" key="1">
    <source>
        <dbReference type="ARBA" id="ARBA00022737"/>
    </source>
</evidence>
<feature type="region of interest" description="Disordered" evidence="2">
    <location>
        <begin position="428"/>
        <end position="452"/>
    </location>
</feature>
<dbReference type="InterPro" id="IPR007111">
    <property type="entry name" value="NACHT_NTPase"/>
</dbReference>
<organism evidence="4 5">
    <name type="scientific">Cytospora mali</name>
    <name type="common">Apple Valsa canker fungus</name>
    <name type="synonym">Valsa mali</name>
    <dbReference type="NCBI Taxonomy" id="578113"/>
    <lineage>
        <taxon>Eukaryota</taxon>
        <taxon>Fungi</taxon>
        <taxon>Dikarya</taxon>
        <taxon>Ascomycota</taxon>
        <taxon>Pezizomycotina</taxon>
        <taxon>Sordariomycetes</taxon>
        <taxon>Sordariomycetidae</taxon>
        <taxon>Diaporthales</taxon>
        <taxon>Cytosporaceae</taxon>
        <taxon>Cytospora</taxon>
    </lineage>
</organism>
<keyword evidence="1" id="KW-0677">Repeat</keyword>
<dbReference type="Proteomes" id="UP000078559">
    <property type="component" value="Chromosome 11"/>
</dbReference>